<keyword evidence="1" id="KW-0521">NADP</keyword>
<feature type="domain" description="Enoyl reductase (ER)" evidence="3">
    <location>
        <begin position="7"/>
        <end position="326"/>
    </location>
</feature>
<dbReference type="SUPFAM" id="SSF50129">
    <property type="entry name" value="GroES-like"/>
    <property type="match status" value="1"/>
</dbReference>
<dbReference type="GO" id="GO:0070402">
    <property type="term" value="F:NADPH binding"/>
    <property type="evidence" value="ECO:0007669"/>
    <property type="project" value="TreeGrafter"/>
</dbReference>
<name>A0A085BFC7_9FLAO</name>
<accession>A0A085BFC7</accession>
<evidence type="ECO:0000256" key="1">
    <source>
        <dbReference type="ARBA" id="ARBA00022857"/>
    </source>
</evidence>
<evidence type="ECO:0000256" key="2">
    <source>
        <dbReference type="ARBA" id="ARBA00023002"/>
    </source>
</evidence>
<keyword evidence="2" id="KW-0560">Oxidoreductase</keyword>
<dbReference type="InterPro" id="IPR036291">
    <property type="entry name" value="NAD(P)-bd_dom_sf"/>
</dbReference>
<dbReference type="SUPFAM" id="SSF51735">
    <property type="entry name" value="NAD(P)-binding Rossmann-fold domains"/>
    <property type="match status" value="1"/>
</dbReference>
<dbReference type="OrthoDB" id="9787435at2"/>
<organism evidence="4 5">
    <name type="scientific">Epilithonimonas lactis</name>
    <dbReference type="NCBI Taxonomy" id="421072"/>
    <lineage>
        <taxon>Bacteria</taxon>
        <taxon>Pseudomonadati</taxon>
        <taxon>Bacteroidota</taxon>
        <taxon>Flavobacteriia</taxon>
        <taxon>Flavobacteriales</taxon>
        <taxon>Weeksellaceae</taxon>
        <taxon>Chryseobacterium group</taxon>
        <taxon>Epilithonimonas</taxon>
    </lineage>
</organism>
<dbReference type="Pfam" id="PF08240">
    <property type="entry name" value="ADH_N"/>
    <property type="match status" value="1"/>
</dbReference>
<evidence type="ECO:0000259" key="3">
    <source>
        <dbReference type="SMART" id="SM00829"/>
    </source>
</evidence>
<evidence type="ECO:0000313" key="5">
    <source>
        <dbReference type="Proteomes" id="UP000028623"/>
    </source>
</evidence>
<keyword evidence="5" id="KW-1185">Reference proteome</keyword>
<dbReference type="GO" id="GO:0003960">
    <property type="term" value="F:quinone reductase (NADPH) activity"/>
    <property type="evidence" value="ECO:0007669"/>
    <property type="project" value="TreeGrafter"/>
</dbReference>
<dbReference type="InterPro" id="IPR020843">
    <property type="entry name" value="ER"/>
</dbReference>
<dbReference type="Gene3D" id="3.90.180.10">
    <property type="entry name" value="Medium-chain alcohol dehydrogenases, catalytic domain"/>
    <property type="match status" value="1"/>
</dbReference>
<dbReference type="CDD" id="cd05289">
    <property type="entry name" value="MDR_like_2"/>
    <property type="match status" value="1"/>
</dbReference>
<dbReference type="PANTHER" id="PTHR48106:SF7">
    <property type="entry name" value="DEHYDROGENASE, ZINC-CONTAINING, PUTATIVE (AFU_ORTHOLOGUE AFUA_5G10220)-RELATED"/>
    <property type="match status" value="1"/>
</dbReference>
<gene>
    <name evidence="4" type="ORF">IO89_13260</name>
</gene>
<dbReference type="AlphaFoldDB" id="A0A085BFC7"/>
<dbReference type="SMART" id="SM00829">
    <property type="entry name" value="PKS_ER"/>
    <property type="match status" value="1"/>
</dbReference>
<dbReference type="GO" id="GO:0035925">
    <property type="term" value="F:mRNA 3'-UTR AU-rich region binding"/>
    <property type="evidence" value="ECO:0007669"/>
    <property type="project" value="TreeGrafter"/>
</dbReference>
<dbReference type="PANTHER" id="PTHR48106">
    <property type="entry name" value="QUINONE OXIDOREDUCTASE PIG3-RELATED"/>
    <property type="match status" value="1"/>
</dbReference>
<reference evidence="4 5" key="1">
    <citation type="submission" date="2014-07" db="EMBL/GenBank/DDBJ databases">
        <title>Epilithonimonas lactis LMG 22401 Genome.</title>
        <authorList>
            <person name="Pipes S.E."/>
            <person name="Stropko S.J."/>
        </authorList>
    </citation>
    <scope>NUCLEOTIDE SEQUENCE [LARGE SCALE GENOMIC DNA]</scope>
    <source>
        <strain evidence="4 5">LMG 24401</strain>
    </source>
</reference>
<proteinExistence type="predicted"/>
<protein>
    <submittedName>
        <fullName evidence="4">Alcohol dehydrogenase</fullName>
    </submittedName>
</protein>
<dbReference type="Gene3D" id="3.40.50.720">
    <property type="entry name" value="NAD(P)-binding Rossmann-like Domain"/>
    <property type="match status" value="1"/>
</dbReference>
<dbReference type="eggNOG" id="COG0604">
    <property type="taxonomic scope" value="Bacteria"/>
</dbReference>
<dbReference type="GO" id="GO:0005829">
    <property type="term" value="C:cytosol"/>
    <property type="evidence" value="ECO:0007669"/>
    <property type="project" value="TreeGrafter"/>
</dbReference>
<dbReference type="InterPro" id="IPR011032">
    <property type="entry name" value="GroES-like_sf"/>
</dbReference>
<dbReference type="InterPro" id="IPR013154">
    <property type="entry name" value="ADH-like_N"/>
</dbReference>
<dbReference type="RefSeq" id="WP_034976925.1">
    <property type="nucleotide sequence ID" value="NZ_FOFI01000001.1"/>
</dbReference>
<dbReference type="Proteomes" id="UP000028623">
    <property type="component" value="Unassembled WGS sequence"/>
</dbReference>
<comment type="caution">
    <text evidence="4">The sequence shown here is derived from an EMBL/GenBank/DDBJ whole genome shotgun (WGS) entry which is preliminary data.</text>
</comment>
<evidence type="ECO:0000313" key="4">
    <source>
        <dbReference type="EMBL" id="KFC21172.1"/>
    </source>
</evidence>
<dbReference type="STRING" id="421072.SAMN04488097_0551"/>
<sequence>MKAIILDDNNQLKDETVTLRPINPDEVRIKIIASGFNPIDYQMRENEHEKKYLFSNILGREGSGIIVEIGKNVTDLTIGDEVFFVCGSMGSNGTYAEEIILPQGIVAKKPTSISFEEAAGLPSIGITALQIFNRVDWNQIESVLITGASGGVGNFILRLILGNLNKKIIVTAGNQESINQLIEISINENQIVDYKQDDLAEKILEINQNQKFDLVIDAVGHQLSEISADVLKANGIYANVTHFITPKANDSLFGVGATILNISNFIYAKEKNYEHFRTSLNQIKQYIEDGKVKPLPIKIVGGLSAETAENAQQLLKSNQTQGKKLIMQNQE</sequence>
<dbReference type="EMBL" id="JPLY01000004">
    <property type="protein sequence ID" value="KFC21172.1"/>
    <property type="molecule type" value="Genomic_DNA"/>
</dbReference>
<dbReference type="Pfam" id="PF13602">
    <property type="entry name" value="ADH_zinc_N_2"/>
    <property type="match status" value="1"/>
</dbReference>